<protein>
    <submittedName>
        <fullName evidence="1">Uncharacterized protein</fullName>
    </submittedName>
</protein>
<gene>
    <name evidence="1" type="ORF">PPRIM_AZ9-3.1.T0690122</name>
</gene>
<proteinExistence type="predicted"/>
<dbReference type="EMBL" id="CAJJDM010000072">
    <property type="protein sequence ID" value="CAD8083123.1"/>
    <property type="molecule type" value="Genomic_DNA"/>
</dbReference>
<evidence type="ECO:0000313" key="1">
    <source>
        <dbReference type="EMBL" id="CAD8083123.1"/>
    </source>
</evidence>
<sequence length="414" mass="50325">MKPTAKVFEFLNQYNYYLPQNLEHVQKMFYEQMVQHLQLGDSFKNSFISQISQINQKAQREPEFRQLIRNTWFGFVNKTPINIICPMVSQQEVQDVQDFILKVLLEPQSFEIIYVDDLLSVYEAYFQSNKGIVKVYIRNRFRMIISRLICSKFVKQLDTKYQSKFNQFLFQIYLKKIETQDQNILIQTEFLTESNFYQKMVEQLFDISELQGNFSYIIKNVIQILVREIVNVAQSFEIFIQFYHLYNEKDNILFEKYDQRLNIDLNKLATEIFLKFKENQNLRESIRIVFQKISLNQSTDYKRLLKDLVSKDIYNKENEQWVSLILREYEYQIQRNRKQPPVQNDFQTYLRHQGFIQKTEKKGEQEYDNPKFNLIIHDSTNFTLYNKMNKETKKFMQIKEVYHYIQNSIQNFNN</sequence>
<keyword evidence="2" id="KW-1185">Reference proteome</keyword>
<reference evidence="1" key="1">
    <citation type="submission" date="2021-01" db="EMBL/GenBank/DDBJ databases">
        <authorList>
            <consortium name="Genoscope - CEA"/>
            <person name="William W."/>
        </authorList>
    </citation>
    <scope>NUCLEOTIDE SEQUENCE</scope>
</reference>
<name>A0A8S1N140_PARPR</name>
<comment type="caution">
    <text evidence="1">The sequence shown here is derived from an EMBL/GenBank/DDBJ whole genome shotgun (WGS) entry which is preliminary data.</text>
</comment>
<dbReference type="Proteomes" id="UP000688137">
    <property type="component" value="Unassembled WGS sequence"/>
</dbReference>
<evidence type="ECO:0000313" key="2">
    <source>
        <dbReference type="Proteomes" id="UP000688137"/>
    </source>
</evidence>
<organism evidence="1 2">
    <name type="scientific">Paramecium primaurelia</name>
    <dbReference type="NCBI Taxonomy" id="5886"/>
    <lineage>
        <taxon>Eukaryota</taxon>
        <taxon>Sar</taxon>
        <taxon>Alveolata</taxon>
        <taxon>Ciliophora</taxon>
        <taxon>Intramacronucleata</taxon>
        <taxon>Oligohymenophorea</taxon>
        <taxon>Peniculida</taxon>
        <taxon>Parameciidae</taxon>
        <taxon>Paramecium</taxon>
    </lineage>
</organism>
<dbReference type="AlphaFoldDB" id="A0A8S1N140"/>
<accession>A0A8S1N140</accession>
<dbReference type="OMA" id="RFRMIIS"/>